<dbReference type="PATRIC" id="fig|579138.3.peg.510"/>
<dbReference type="EMBL" id="CP002865">
    <property type="protein sequence ID" value="AEI37389.1"/>
    <property type="molecule type" value="Genomic_DNA"/>
</dbReference>
<comment type="subunit">
    <text evidence="7">Monomer.</text>
</comment>
<evidence type="ECO:0000256" key="3">
    <source>
        <dbReference type="ARBA" id="ARBA00006759"/>
    </source>
</evidence>
<dbReference type="STRING" id="579138.Zymop_0486"/>
<evidence type="ECO:0000313" key="10">
    <source>
        <dbReference type="Proteomes" id="UP000000491"/>
    </source>
</evidence>
<protein>
    <recommendedName>
        <fullName evidence="7">Hydroxyacylglutathione hydrolase</fullName>
        <ecNumber evidence="7">3.1.2.6</ecNumber>
    </recommendedName>
    <alternativeName>
        <fullName evidence="7">Glyoxalase II</fullName>
        <shortName evidence="7">Glx II</shortName>
    </alternativeName>
</protein>
<feature type="binding site" evidence="7">
    <location>
        <position position="133"/>
    </location>
    <ligand>
        <name>Zn(2+)</name>
        <dbReference type="ChEBI" id="CHEBI:29105"/>
        <label>2</label>
    </ligand>
</feature>
<dbReference type="SMART" id="SM00849">
    <property type="entry name" value="Lactamase_B"/>
    <property type="match status" value="1"/>
</dbReference>
<evidence type="ECO:0000313" key="9">
    <source>
        <dbReference type="EMBL" id="AEI37389.1"/>
    </source>
</evidence>
<dbReference type="EC" id="3.1.2.6" evidence="7"/>
<keyword evidence="6 7" id="KW-0862">Zinc</keyword>
<sequence>MSVEILAVPAFETNYIWILHDKVSNKTVVVDPGEAAPVFAALKKHGWTVDQIWNTHWHKDHTGGNEDIKAETGCDVIGPAHEKHPIPGMNRPVDEGDEVAIGSLQARVMAVPAHTVGHVAYYLPDHKMLFCGDTLFAMGCGRLFEGTADQMWQALQRFSKLPPDTKVYCGHEYTQDNGHFALTVDPDNLALQERVKEVDKLRADKKITLPSTIALEWATNPFMRTKNPEELAKLREAKDNF</sequence>
<accession>F8EVI2</accession>
<dbReference type="RefSeq" id="WP_013933788.1">
    <property type="nucleotide sequence ID" value="NC_015709.1"/>
</dbReference>
<dbReference type="PIRSF" id="PIRSF005457">
    <property type="entry name" value="Glx"/>
    <property type="match status" value="1"/>
</dbReference>
<feature type="domain" description="Metallo-beta-lactamase" evidence="8">
    <location>
        <begin position="13"/>
        <end position="171"/>
    </location>
</feature>
<dbReference type="InterPro" id="IPR001279">
    <property type="entry name" value="Metallo-B-lactamas"/>
</dbReference>
<evidence type="ECO:0000256" key="2">
    <source>
        <dbReference type="ARBA" id="ARBA00004963"/>
    </source>
</evidence>
<feature type="binding site" evidence="7">
    <location>
        <position position="171"/>
    </location>
    <ligand>
        <name>Zn(2+)</name>
        <dbReference type="ChEBI" id="CHEBI:29105"/>
        <label>2</label>
    </ligand>
</feature>
<comment type="similarity">
    <text evidence="3 7">Belongs to the metallo-beta-lactamase superfamily. Glyoxalase II family.</text>
</comment>
<name>F8EVI2_ZYMMT</name>
<dbReference type="GO" id="GO:0046872">
    <property type="term" value="F:metal ion binding"/>
    <property type="evidence" value="ECO:0007669"/>
    <property type="project" value="UniProtKB-KW"/>
</dbReference>
<dbReference type="InterPro" id="IPR032282">
    <property type="entry name" value="HAGH_C"/>
</dbReference>
<dbReference type="Gene3D" id="3.60.15.10">
    <property type="entry name" value="Ribonuclease Z/Hydroxyacylglutathione hydrolase-like"/>
    <property type="match status" value="1"/>
</dbReference>
<dbReference type="AlphaFoldDB" id="F8EVI2"/>
<comment type="function">
    <text evidence="7">Thiolesterase that catalyzes the hydrolysis of S-D-lactoyl-glutathione to form glutathione and D-lactic acid.</text>
</comment>
<dbReference type="eggNOG" id="COG0491">
    <property type="taxonomic scope" value="Bacteria"/>
</dbReference>
<dbReference type="PANTHER" id="PTHR43705:SF1">
    <property type="entry name" value="HYDROXYACYLGLUTATHIONE HYDROLASE GLOB"/>
    <property type="match status" value="1"/>
</dbReference>
<feature type="binding site" evidence="7">
    <location>
        <position position="56"/>
    </location>
    <ligand>
        <name>Zn(2+)</name>
        <dbReference type="ChEBI" id="CHEBI:29105"/>
        <label>1</label>
    </ligand>
</feature>
<feature type="binding site" evidence="7">
    <location>
        <position position="133"/>
    </location>
    <ligand>
        <name>Zn(2+)</name>
        <dbReference type="ChEBI" id="CHEBI:29105"/>
        <label>1</label>
    </ligand>
</feature>
<gene>
    <name evidence="7" type="primary">gloB</name>
    <name evidence="9" type="ordered locus">Zymop_0486</name>
</gene>
<dbReference type="InterPro" id="IPR017782">
    <property type="entry name" value="Hydroxyacylglutathione_Hdrlase"/>
</dbReference>
<dbReference type="HOGENOM" id="CLU_030571_4_1_5"/>
<dbReference type="Pfam" id="PF16123">
    <property type="entry name" value="HAGH_C"/>
    <property type="match status" value="1"/>
</dbReference>
<dbReference type="Pfam" id="PF00753">
    <property type="entry name" value="Lactamase_B"/>
    <property type="match status" value="1"/>
</dbReference>
<dbReference type="Proteomes" id="UP000000491">
    <property type="component" value="Chromosome"/>
</dbReference>
<dbReference type="UniPathway" id="UPA00619">
    <property type="reaction ID" value="UER00676"/>
</dbReference>
<dbReference type="CDD" id="cd07723">
    <property type="entry name" value="hydroxyacylglutathione_hydrolase_MBL-fold"/>
    <property type="match status" value="1"/>
</dbReference>
<evidence type="ECO:0000256" key="7">
    <source>
        <dbReference type="HAMAP-Rule" id="MF_01374"/>
    </source>
</evidence>
<proteinExistence type="inferred from homology"/>
<feature type="binding site" evidence="7">
    <location>
        <position position="60"/>
    </location>
    <ligand>
        <name>Zn(2+)</name>
        <dbReference type="ChEBI" id="CHEBI:29105"/>
        <label>2</label>
    </ligand>
</feature>
<reference evidence="9 10" key="1">
    <citation type="journal article" date="2011" name="J. Bacteriol.">
        <title>Genome sequence of the ethanol-producing Zymomonas mobilis subsp. pomaceae lectotype strain ATCC 29192.</title>
        <authorList>
            <person name="Kouvelis V.N."/>
            <person name="Davenport K.W."/>
            <person name="Brettin T.S."/>
            <person name="Bruce D."/>
            <person name="Detter C."/>
            <person name="Han C.S."/>
            <person name="Nolan M."/>
            <person name="Tapia R."/>
            <person name="Damoulaki A."/>
            <person name="Kyrpides N.C."/>
            <person name="Typas M.A."/>
            <person name="Pappas K.M."/>
        </authorList>
    </citation>
    <scope>NUCLEOTIDE SEQUENCE [LARGE SCALE GENOMIC DNA]</scope>
    <source>
        <strain evidence="10">ATCC 29192 / DSM 22645 / JCM 10191 / CCUG 17912 / NBRC 13757 / NCIMB 11200 / NRRL B-4491 / Barker I</strain>
    </source>
</reference>
<keyword evidence="4 7" id="KW-0479">Metal-binding</keyword>
<dbReference type="InterPro" id="IPR035680">
    <property type="entry name" value="Clx_II_MBL"/>
</dbReference>
<evidence type="ECO:0000256" key="6">
    <source>
        <dbReference type="ARBA" id="ARBA00022833"/>
    </source>
</evidence>
<dbReference type="NCBIfam" id="TIGR03413">
    <property type="entry name" value="GSH_gloB"/>
    <property type="match status" value="1"/>
</dbReference>
<comment type="pathway">
    <text evidence="2 7">Secondary metabolite metabolism; methylglyoxal degradation; (R)-lactate from methylglyoxal: step 2/2.</text>
</comment>
<evidence type="ECO:0000256" key="4">
    <source>
        <dbReference type="ARBA" id="ARBA00022723"/>
    </source>
</evidence>
<feature type="binding site" evidence="7">
    <location>
        <position position="58"/>
    </location>
    <ligand>
        <name>Zn(2+)</name>
        <dbReference type="ChEBI" id="CHEBI:29105"/>
        <label>1</label>
    </ligand>
</feature>
<feature type="binding site" evidence="7">
    <location>
        <position position="114"/>
    </location>
    <ligand>
        <name>Zn(2+)</name>
        <dbReference type="ChEBI" id="CHEBI:29105"/>
        <label>1</label>
    </ligand>
</feature>
<dbReference type="InterPro" id="IPR036866">
    <property type="entry name" value="RibonucZ/Hydroxyglut_hydro"/>
</dbReference>
<feature type="binding site" evidence="7">
    <location>
        <position position="61"/>
    </location>
    <ligand>
        <name>Zn(2+)</name>
        <dbReference type="ChEBI" id="CHEBI:29105"/>
        <label>2</label>
    </ligand>
</feature>
<dbReference type="HAMAP" id="MF_01374">
    <property type="entry name" value="Glyoxalase_2"/>
    <property type="match status" value="1"/>
</dbReference>
<organism evidence="9 10">
    <name type="scientific">Zymomonas mobilis subsp. pomaceae (strain ATCC 29192 / DSM 22645 / JCM 10191 / CCUG 17912 / NBRC 13757 / NCIMB 11200 / NRRL B-4491 / Barker I)</name>
    <dbReference type="NCBI Taxonomy" id="579138"/>
    <lineage>
        <taxon>Bacteria</taxon>
        <taxon>Pseudomonadati</taxon>
        <taxon>Pseudomonadota</taxon>
        <taxon>Alphaproteobacteria</taxon>
        <taxon>Sphingomonadales</taxon>
        <taxon>Zymomonadaceae</taxon>
        <taxon>Zymomonas</taxon>
    </lineage>
</organism>
<keyword evidence="5 7" id="KW-0378">Hydrolase</keyword>
<comment type="cofactor">
    <cofactor evidence="7">
        <name>Zn(2+)</name>
        <dbReference type="ChEBI" id="CHEBI:29105"/>
    </cofactor>
    <text evidence="7">Binds 2 Zn(2+) ions per subunit.</text>
</comment>
<dbReference type="InterPro" id="IPR050110">
    <property type="entry name" value="Glyoxalase_II_hydrolase"/>
</dbReference>
<evidence type="ECO:0000259" key="8">
    <source>
        <dbReference type="SMART" id="SM00849"/>
    </source>
</evidence>
<dbReference type="PANTHER" id="PTHR43705">
    <property type="entry name" value="HYDROXYACYLGLUTATHIONE HYDROLASE"/>
    <property type="match status" value="1"/>
</dbReference>
<evidence type="ECO:0000256" key="1">
    <source>
        <dbReference type="ARBA" id="ARBA00001623"/>
    </source>
</evidence>
<comment type="catalytic activity">
    <reaction evidence="1 7">
        <text>an S-(2-hydroxyacyl)glutathione + H2O = a 2-hydroxy carboxylate + glutathione + H(+)</text>
        <dbReference type="Rhea" id="RHEA:21864"/>
        <dbReference type="ChEBI" id="CHEBI:15377"/>
        <dbReference type="ChEBI" id="CHEBI:15378"/>
        <dbReference type="ChEBI" id="CHEBI:57925"/>
        <dbReference type="ChEBI" id="CHEBI:58896"/>
        <dbReference type="ChEBI" id="CHEBI:71261"/>
        <dbReference type="EC" id="3.1.2.6"/>
    </reaction>
</comment>
<dbReference type="SUPFAM" id="SSF56281">
    <property type="entry name" value="Metallo-hydrolase/oxidoreductase"/>
    <property type="match status" value="1"/>
</dbReference>
<dbReference type="KEGG" id="zmp:Zymop_0486"/>
<dbReference type="GO" id="GO:0019243">
    <property type="term" value="P:methylglyoxal catabolic process to D-lactate via S-lactoyl-glutathione"/>
    <property type="evidence" value="ECO:0007669"/>
    <property type="project" value="UniProtKB-UniRule"/>
</dbReference>
<dbReference type="GO" id="GO:0004416">
    <property type="term" value="F:hydroxyacylglutathione hydrolase activity"/>
    <property type="evidence" value="ECO:0007669"/>
    <property type="project" value="UniProtKB-UniRule"/>
</dbReference>
<evidence type="ECO:0000256" key="5">
    <source>
        <dbReference type="ARBA" id="ARBA00022801"/>
    </source>
</evidence>